<reference evidence="1 2" key="2">
    <citation type="submission" date="2018-11" db="EMBL/GenBank/DDBJ databases">
        <authorList>
            <consortium name="Pathogen Informatics"/>
        </authorList>
    </citation>
    <scope>NUCLEOTIDE SEQUENCE [LARGE SCALE GENOMIC DNA]</scope>
</reference>
<name>A0A0N4Y5U5_NIPBR</name>
<dbReference type="EMBL" id="UYSL01020517">
    <property type="protein sequence ID" value="VDL74989.1"/>
    <property type="molecule type" value="Genomic_DNA"/>
</dbReference>
<evidence type="ECO:0000313" key="1">
    <source>
        <dbReference type="EMBL" id="VDL74989.1"/>
    </source>
</evidence>
<dbReference type="Proteomes" id="UP000271162">
    <property type="component" value="Unassembled WGS sequence"/>
</dbReference>
<protein>
    <submittedName>
        <fullName evidence="3">Oxidoreductase</fullName>
    </submittedName>
</protein>
<reference evidence="3" key="1">
    <citation type="submission" date="2017-02" db="UniProtKB">
        <authorList>
            <consortium name="WormBaseParasite"/>
        </authorList>
    </citation>
    <scope>IDENTIFICATION</scope>
</reference>
<sequence>MSAVPSSVNFGIIDAVSHRESQAEAEHLHPAILEIGKAFSPNKTVWYALQEQLAPQELANCHIARFGQVAGLAAQYVDMKQRLGVTPEKLYACEDVVTHCEAVTKEGPRNGIVL</sequence>
<accession>A0A0N4Y5U5</accession>
<proteinExistence type="predicted"/>
<dbReference type="AlphaFoldDB" id="A0A0N4Y5U5"/>
<evidence type="ECO:0000313" key="3">
    <source>
        <dbReference type="WBParaSite" id="NBR_0001139901-mRNA-1"/>
    </source>
</evidence>
<evidence type="ECO:0000313" key="2">
    <source>
        <dbReference type="Proteomes" id="UP000271162"/>
    </source>
</evidence>
<gene>
    <name evidence="1" type="ORF">NBR_LOCUS11400</name>
</gene>
<keyword evidence="2" id="KW-1185">Reference proteome</keyword>
<dbReference type="WBParaSite" id="NBR_0001139901-mRNA-1">
    <property type="protein sequence ID" value="NBR_0001139901-mRNA-1"/>
    <property type="gene ID" value="NBR_0001139901"/>
</dbReference>
<organism evidence="3">
    <name type="scientific">Nippostrongylus brasiliensis</name>
    <name type="common">Rat hookworm</name>
    <dbReference type="NCBI Taxonomy" id="27835"/>
    <lineage>
        <taxon>Eukaryota</taxon>
        <taxon>Metazoa</taxon>
        <taxon>Ecdysozoa</taxon>
        <taxon>Nematoda</taxon>
        <taxon>Chromadorea</taxon>
        <taxon>Rhabditida</taxon>
        <taxon>Rhabditina</taxon>
        <taxon>Rhabditomorpha</taxon>
        <taxon>Strongyloidea</taxon>
        <taxon>Heligmosomidae</taxon>
        <taxon>Nippostrongylus</taxon>
    </lineage>
</organism>